<reference evidence="1" key="2">
    <citation type="journal article" date="2022" name="New Phytol.">
        <title>Evolutionary transition to the ectomycorrhizal habit in the genomes of a hyperdiverse lineage of mushroom-forming fungi.</title>
        <authorList>
            <person name="Looney B."/>
            <person name="Miyauchi S."/>
            <person name="Morin E."/>
            <person name="Drula E."/>
            <person name="Courty P.E."/>
            <person name="Kohler A."/>
            <person name="Kuo A."/>
            <person name="LaButti K."/>
            <person name="Pangilinan J."/>
            <person name="Lipzen A."/>
            <person name="Riley R."/>
            <person name="Andreopoulos W."/>
            <person name="He G."/>
            <person name="Johnson J."/>
            <person name="Nolan M."/>
            <person name="Tritt A."/>
            <person name="Barry K.W."/>
            <person name="Grigoriev I.V."/>
            <person name="Nagy L.G."/>
            <person name="Hibbett D."/>
            <person name="Henrissat B."/>
            <person name="Matheny P.B."/>
            <person name="Labbe J."/>
            <person name="Martin F.M."/>
        </authorList>
    </citation>
    <scope>NUCLEOTIDE SEQUENCE</scope>
    <source>
        <strain evidence="1">FP105234-sp</strain>
    </source>
</reference>
<keyword evidence="2" id="KW-1185">Reference proteome</keyword>
<accession>A0ACB8RCL9</accession>
<proteinExistence type="predicted"/>
<evidence type="ECO:0000313" key="1">
    <source>
        <dbReference type="EMBL" id="KAI0041333.1"/>
    </source>
</evidence>
<dbReference type="EMBL" id="MU276129">
    <property type="protein sequence ID" value="KAI0041333.1"/>
    <property type="molecule type" value="Genomic_DNA"/>
</dbReference>
<dbReference type="Proteomes" id="UP000814033">
    <property type="component" value="Unassembled WGS sequence"/>
</dbReference>
<organism evidence="1 2">
    <name type="scientific">Auriscalpium vulgare</name>
    <dbReference type="NCBI Taxonomy" id="40419"/>
    <lineage>
        <taxon>Eukaryota</taxon>
        <taxon>Fungi</taxon>
        <taxon>Dikarya</taxon>
        <taxon>Basidiomycota</taxon>
        <taxon>Agaricomycotina</taxon>
        <taxon>Agaricomycetes</taxon>
        <taxon>Russulales</taxon>
        <taxon>Auriscalpiaceae</taxon>
        <taxon>Auriscalpium</taxon>
    </lineage>
</organism>
<comment type="caution">
    <text evidence="1">The sequence shown here is derived from an EMBL/GenBank/DDBJ whole genome shotgun (WGS) entry which is preliminary data.</text>
</comment>
<sequence length="199" mass="22668">MLSRRVAIALLVVLIAVNILVDMRLARALKAVAGTRSRPYEHYSWMGEDYAPRLLLDDARPAVHLSLEESQRYWIHTPESEQEWLYMATVGDNNVHLGGHHRYFSISLTHEIHCLNALRDALQDDKAPVGHAAGHLAHCLSYLRQSTLCAADTTLEPVDMMAQYDRVGGDHRCMDWTAFYKTMKDNWSGWLGLIEILLQ</sequence>
<name>A0ACB8RCL9_9AGAM</name>
<protein>
    <submittedName>
        <fullName evidence="1">Uncharacterized protein</fullName>
    </submittedName>
</protein>
<reference evidence="1" key="1">
    <citation type="submission" date="2021-02" db="EMBL/GenBank/DDBJ databases">
        <authorList>
            <consortium name="DOE Joint Genome Institute"/>
            <person name="Ahrendt S."/>
            <person name="Looney B.P."/>
            <person name="Miyauchi S."/>
            <person name="Morin E."/>
            <person name="Drula E."/>
            <person name="Courty P.E."/>
            <person name="Chicoki N."/>
            <person name="Fauchery L."/>
            <person name="Kohler A."/>
            <person name="Kuo A."/>
            <person name="Labutti K."/>
            <person name="Pangilinan J."/>
            <person name="Lipzen A."/>
            <person name="Riley R."/>
            <person name="Andreopoulos W."/>
            <person name="He G."/>
            <person name="Johnson J."/>
            <person name="Barry K.W."/>
            <person name="Grigoriev I.V."/>
            <person name="Nagy L."/>
            <person name="Hibbett D."/>
            <person name="Henrissat B."/>
            <person name="Matheny P.B."/>
            <person name="Labbe J."/>
            <person name="Martin F."/>
        </authorList>
    </citation>
    <scope>NUCLEOTIDE SEQUENCE</scope>
    <source>
        <strain evidence="1">FP105234-sp</strain>
    </source>
</reference>
<gene>
    <name evidence="1" type="ORF">FA95DRAFT_1591097</name>
</gene>
<evidence type="ECO:0000313" key="2">
    <source>
        <dbReference type="Proteomes" id="UP000814033"/>
    </source>
</evidence>